<protein>
    <recommendedName>
        <fullName evidence="4">Protein kinase domain-containing protein</fullName>
    </recommendedName>
</protein>
<dbReference type="SUPFAM" id="SSF56112">
    <property type="entry name" value="Protein kinase-like (PK-like)"/>
    <property type="match status" value="1"/>
</dbReference>
<gene>
    <name evidence="2" type="ORF">E2C01_071879</name>
</gene>
<dbReference type="EMBL" id="VSRR010045851">
    <property type="protein sequence ID" value="MPC77426.1"/>
    <property type="molecule type" value="Genomic_DNA"/>
</dbReference>
<dbReference type="AlphaFoldDB" id="A0A5B7I691"/>
<evidence type="ECO:0008006" key="4">
    <source>
        <dbReference type="Google" id="ProtNLM"/>
    </source>
</evidence>
<reference evidence="2 3" key="1">
    <citation type="submission" date="2019-05" db="EMBL/GenBank/DDBJ databases">
        <title>Another draft genome of Portunus trituberculatus and its Hox gene families provides insights of decapod evolution.</title>
        <authorList>
            <person name="Jeong J.-H."/>
            <person name="Song I."/>
            <person name="Kim S."/>
            <person name="Choi T."/>
            <person name="Kim D."/>
            <person name="Ryu S."/>
            <person name="Kim W."/>
        </authorList>
    </citation>
    <scope>NUCLEOTIDE SEQUENCE [LARGE SCALE GENOMIC DNA]</scope>
    <source>
        <tissue evidence="2">Muscle</tissue>
    </source>
</reference>
<evidence type="ECO:0000313" key="3">
    <source>
        <dbReference type="Proteomes" id="UP000324222"/>
    </source>
</evidence>
<organism evidence="2 3">
    <name type="scientific">Portunus trituberculatus</name>
    <name type="common">Swimming crab</name>
    <name type="synonym">Neptunus trituberculatus</name>
    <dbReference type="NCBI Taxonomy" id="210409"/>
    <lineage>
        <taxon>Eukaryota</taxon>
        <taxon>Metazoa</taxon>
        <taxon>Ecdysozoa</taxon>
        <taxon>Arthropoda</taxon>
        <taxon>Crustacea</taxon>
        <taxon>Multicrustacea</taxon>
        <taxon>Malacostraca</taxon>
        <taxon>Eumalacostraca</taxon>
        <taxon>Eucarida</taxon>
        <taxon>Decapoda</taxon>
        <taxon>Pleocyemata</taxon>
        <taxon>Brachyura</taxon>
        <taxon>Eubrachyura</taxon>
        <taxon>Portunoidea</taxon>
        <taxon>Portunidae</taxon>
        <taxon>Portuninae</taxon>
        <taxon>Portunus</taxon>
    </lineage>
</organism>
<feature type="region of interest" description="Disordered" evidence="1">
    <location>
        <begin position="1"/>
        <end position="38"/>
    </location>
</feature>
<dbReference type="InterPro" id="IPR011009">
    <property type="entry name" value="Kinase-like_dom_sf"/>
</dbReference>
<comment type="caution">
    <text evidence="2">The sequence shown here is derived from an EMBL/GenBank/DDBJ whole genome shotgun (WGS) entry which is preliminary data.</text>
</comment>
<keyword evidence="3" id="KW-1185">Reference proteome</keyword>
<dbReference type="Proteomes" id="UP000324222">
    <property type="component" value="Unassembled WGS sequence"/>
</dbReference>
<sequence length="181" mass="20045">MSGDKQHEASQTTSGQGWHDDWNVWEDPHPTTDNPPAEEGLLGELILRKLPNLPWVEAESGVVFLVELGRGSCGDYCGELLVRKRFYETNAKDDEAYSLWLLGGSRRCANPARLSEGAALPLRDLLRLRHTGGVLRLGPEAGRLLEVLFDLTLRVVEIHTSGLVHLDLKGENVMVQDTHTG</sequence>
<proteinExistence type="predicted"/>
<evidence type="ECO:0000313" key="2">
    <source>
        <dbReference type="EMBL" id="MPC77426.1"/>
    </source>
</evidence>
<evidence type="ECO:0000256" key="1">
    <source>
        <dbReference type="SAM" id="MobiDB-lite"/>
    </source>
</evidence>
<accession>A0A5B7I691</accession>
<name>A0A5B7I691_PORTR</name>
<feature type="compositionally biased region" description="Basic and acidic residues" evidence="1">
    <location>
        <begin position="18"/>
        <end position="30"/>
    </location>
</feature>